<feature type="transmembrane region" description="Helical" evidence="1">
    <location>
        <begin position="93"/>
        <end position="112"/>
    </location>
</feature>
<evidence type="ECO:0000313" key="3">
    <source>
        <dbReference type="Proteomes" id="UP000008068"/>
    </source>
</evidence>
<accession>G0N7Z6</accession>
<feature type="transmembrane region" description="Helical" evidence="1">
    <location>
        <begin position="181"/>
        <end position="201"/>
    </location>
</feature>
<gene>
    <name evidence="2" type="ORF">CAEBREN_02727</name>
</gene>
<evidence type="ECO:0000313" key="2">
    <source>
        <dbReference type="EMBL" id="EGT55135.1"/>
    </source>
</evidence>
<sequence length="238" mass="27524">MYIIETEAEIDNDDSKFKYHVFIALSLHTMGVLLVFGVFRKEIWKLHLETGCIWAVLGIIGVFLAILILLKFGANFVRRGWSDAAKCQRDLQFGYASIIICAYFPMLALVIFKDFRFYNTYLFICTVTSFMLYCLFILPHLKYYQINRKSMNSTDFLCLGMLIKIAILAVALPLVYNFVGIDFAVIVFFNSIVNFFHLMFVDSEWMALAINGILWEDSENKEKDLEDCTEKPMEPLLG</sequence>
<dbReference type="InParanoid" id="G0N7Z6"/>
<feature type="transmembrane region" description="Helical" evidence="1">
    <location>
        <begin position="118"/>
        <end position="136"/>
    </location>
</feature>
<dbReference type="EMBL" id="GL379849">
    <property type="protein sequence ID" value="EGT55135.1"/>
    <property type="molecule type" value="Genomic_DNA"/>
</dbReference>
<reference evidence="3" key="1">
    <citation type="submission" date="2011-07" db="EMBL/GenBank/DDBJ databases">
        <authorList>
            <consortium name="Caenorhabditis brenneri Sequencing and Analysis Consortium"/>
            <person name="Wilson R.K."/>
        </authorList>
    </citation>
    <scope>NUCLEOTIDE SEQUENCE [LARGE SCALE GENOMIC DNA]</scope>
    <source>
        <strain evidence="3">PB2801</strain>
    </source>
</reference>
<dbReference type="HOGENOM" id="CLU_1166738_0_0_1"/>
<protein>
    <submittedName>
        <fullName evidence="2">Uncharacterized protein</fullName>
    </submittedName>
</protein>
<name>G0N7Z6_CAEBE</name>
<keyword evidence="1" id="KW-1133">Transmembrane helix</keyword>
<feature type="transmembrane region" description="Helical" evidence="1">
    <location>
        <begin position="156"/>
        <end position="175"/>
    </location>
</feature>
<dbReference type="Proteomes" id="UP000008068">
    <property type="component" value="Unassembled WGS sequence"/>
</dbReference>
<keyword evidence="3" id="KW-1185">Reference proteome</keyword>
<proteinExistence type="predicted"/>
<feature type="transmembrane region" description="Helical" evidence="1">
    <location>
        <begin position="51"/>
        <end position="72"/>
    </location>
</feature>
<organism evidence="3">
    <name type="scientific">Caenorhabditis brenneri</name>
    <name type="common">Nematode worm</name>
    <dbReference type="NCBI Taxonomy" id="135651"/>
    <lineage>
        <taxon>Eukaryota</taxon>
        <taxon>Metazoa</taxon>
        <taxon>Ecdysozoa</taxon>
        <taxon>Nematoda</taxon>
        <taxon>Chromadorea</taxon>
        <taxon>Rhabditida</taxon>
        <taxon>Rhabditina</taxon>
        <taxon>Rhabditomorpha</taxon>
        <taxon>Rhabditoidea</taxon>
        <taxon>Rhabditidae</taxon>
        <taxon>Peloderinae</taxon>
        <taxon>Caenorhabditis</taxon>
    </lineage>
</organism>
<feature type="transmembrane region" description="Helical" evidence="1">
    <location>
        <begin position="21"/>
        <end position="39"/>
    </location>
</feature>
<evidence type="ECO:0000256" key="1">
    <source>
        <dbReference type="SAM" id="Phobius"/>
    </source>
</evidence>
<dbReference type="AlphaFoldDB" id="G0N7Z6"/>
<keyword evidence="1" id="KW-0812">Transmembrane</keyword>
<keyword evidence="1" id="KW-0472">Membrane</keyword>